<dbReference type="AlphaFoldDB" id="A0A9Q1EQH7"/>
<sequence length="114" mass="12942">MEWKPNTPQCAFTVFIPLCGSFEERAQQGLQLPGNGTLVYSLKHIGAAKARAKKARKSLSRLPLNLRRRYEKSDCASRLHLCWHLLRAPRWPHTGPGSGRLTLCAESTPWQRPH</sequence>
<name>A0A9Q1EQH7_SYNKA</name>
<dbReference type="EMBL" id="JAINUF010000013">
    <property type="protein sequence ID" value="KAJ8343204.1"/>
    <property type="molecule type" value="Genomic_DNA"/>
</dbReference>
<comment type="caution">
    <text evidence="1">The sequence shown here is derived from an EMBL/GenBank/DDBJ whole genome shotgun (WGS) entry which is preliminary data.</text>
</comment>
<keyword evidence="2" id="KW-1185">Reference proteome</keyword>
<gene>
    <name evidence="1" type="ORF">SKAU_G00305330</name>
</gene>
<accession>A0A9Q1EQH7</accession>
<evidence type="ECO:0000313" key="1">
    <source>
        <dbReference type="EMBL" id="KAJ8343204.1"/>
    </source>
</evidence>
<reference evidence="1" key="1">
    <citation type="journal article" date="2023" name="Science">
        <title>Genome structures resolve the early diversification of teleost fishes.</title>
        <authorList>
            <person name="Parey E."/>
            <person name="Louis A."/>
            <person name="Montfort J."/>
            <person name="Bouchez O."/>
            <person name="Roques C."/>
            <person name="Iampietro C."/>
            <person name="Lluch J."/>
            <person name="Castinel A."/>
            <person name="Donnadieu C."/>
            <person name="Desvignes T."/>
            <person name="Floi Bucao C."/>
            <person name="Jouanno E."/>
            <person name="Wen M."/>
            <person name="Mejri S."/>
            <person name="Dirks R."/>
            <person name="Jansen H."/>
            <person name="Henkel C."/>
            <person name="Chen W.J."/>
            <person name="Zahm M."/>
            <person name="Cabau C."/>
            <person name="Klopp C."/>
            <person name="Thompson A.W."/>
            <person name="Robinson-Rechavi M."/>
            <person name="Braasch I."/>
            <person name="Lecointre G."/>
            <person name="Bobe J."/>
            <person name="Postlethwait J.H."/>
            <person name="Berthelot C."/>
            <person name="Roest Crollius H."/>
            <person name="Guiguen Y."/>
        </authorList>
    </citation>
    <scope>NUCLEOTIDE SEQUENCE</scope>
    <source>
        <strain evidence="1">WJC10195</strain>
    </source>
</reference>
<dbReference type="Proteomes" id="UP001152622">
    <property type="component" value="Chromosome 13"/>
</dbReference>
<organism evidence="1 2">
    <name type="scientific">Synaphobranchus kaupii</name>
    <name type="common">Kaup's arrowtooth eel</name>
    <dbReference type="NCBI Taxonomy" id="118154"/>
    <lineage>
        <taxon>Eukaryota</taxon>
        <taxon>Metazoa</taxon>
        <taxon>Chordata</taxon>
        <taxon>Craniata</taxon>
        <taxon>Vertebrata</taxon>
        <taxon>Euteleostomi</taxon>
        <taxon>Actinopterygii</taxon>
        <taxon>Neopterygii</taxon>
        <taxon>Teleostei</taxon>
        <taxon>Anguilliformes</taxon>
        <taxon>Synaphobranchidae</taxon>
        <taxon>Synaphobranchus</taxon>
    </lineage>
</organism>
<evidence type="ECO:0000313" key="2">
    <source>
        <dbReference type="Proteomes" id="UP001152622"/>
    </source>
</evidence>
<proteinExistence type="predicted"/>
<protein>
    <submittedName>
        <fullName evidence="1">Uncharacterized protein</fullName>
    </submittedName>
</protein>